<gene>
    <name evidence="1" type="ORF">UFOVP1279_44</name>
</gene>
<name>A0A6J5RN63_9CAUD</name>
<accession>A0A6J5RN63</accession>
<organism evidence="1">
    <name type="scientific">uncultured Caudovirales phage</name>
    <dbReference type="NCBI Taxonomy" id="2100421"/>
    <lineage>
        <taxon>Viruses</taxon>
        <taxon>Duplodnaviria</taxon>
        <taxon>Heunggongvirae</taxon>
        <taxon>Uroviricota</taxon>
        <taxon>Caudoviricetes</taxon>
        <taxon>Peduoviridae</taxon>
        <taxon>Maltschvirus</taxon>
        <taxon>Maltschvirus maltsch</taxon>
    </lineage>
</organism>
<evidence type="ECO:0000313" key="1">
    <source>
        <dbReference type="EMBL" id="CAB4195108.1"/>
    </source>
</evidence>
<protein>
    <submittedName>
        <fullName evidence="1">Uncharacterized protein</fullName>
    </submittedName>
</protein>
<dbReference type="EMBL" id="LR797224">
    <property type="protein sequence ID" value="CAB4195108.1"/>
    <property type="molecule type" value="Genomic_DNA"/>
</dbReference>
<proteinExistence type="predicted"/>
<sequence>MSYSGDPSASPLDEVRFIIGDTNSLDEKLTDDEIDYLLTKWVDPMKTAHAAAMSLVALYTGKMNKSIGSTSVDYSQLMQQYQSLASSIARRGGFSTVAMTAIPLAGGLRSVDNPDVLDIVWKNTKEP</sequence>
<reference evidence="1" key="1">
    <citation type="submission" date="2020-05" db="EMBL/GenBank/DDBJ databases">
        <authorList>
            <person name="Chiriac C."/>
            <person name="Salcher M."/>
            <person name="Ghai R."/>
            <person name="Kavagutti S V."/>
        </authorList>
    </citation>
    <scope>NUCLEOTIDE SEQUENCE</scope>
</reference>